<evidence type="ECO:0000256" key="2">
    <source>
        <dbReference type="ARBA" id="ARBA00023015"/>
    </source>
</evidence>
<accession>A0A7N0TDB5</accession>
<dbReference type="EnsemblPlants" id="Kaladp0032s0320.1.v1.1">
    <property type="protein sequence ID" value="Kaladp0032s0320.1.v1.1"/>
    <property type="gene ID" value="Kaladp0032s0320.v1.1"/>
</dbReference>
<dbReference type="OMA" id="HNDAGLD"/>
<dbReference type="Gramene" id="Kaladp0032s0320.1.v1.1">
    <property type="protein sequence ID" value="Kaladp0032s0320.1.v1.1"/>
    <property type="gene ID" value="Kaladp0032s0320.v1.1"/>
</dbReference>
<keyword evidence="6" id="KW-1185">Reference proteome</keyword>
<name>A0A7N0TDB5_KALFE</name>
<dbReference type="InterPro" id="IPR040168">
    <property type="entry name" value="Not2/3/5"/>
</dbReference>
<dbReference type="Proteomes" id="UP000594263">
    <property type="component" value="Unplaced"/>
</dbReference>
<evidence type="ECO:0000256" key="4">
    <source>
        <dbReference type="SAM" id="MobiDB-lite"/>
    </source>
</evidence>
<dbReference type="GO" id="GO:0030015">
    <property type="term" value="C:CCR4-NOT core complex"/>
    <property type="evidence" value="ECO:0007669"/>
    <property type="project" value="InterPro"/>
</dbReference>
<keyword evidence="2" id="KW-0805">Transcription regulation</keyword>
<proteinExistence type="inferred from homology"/>
<feature type="region of interest" description="Disordered" evidence="4">
    <location>
        <begin position="179"/>
        <end position="223"/>
    </location>
</feature>
<evidence type="ECO:0000313" key="6">
    <source>
        <dbReference type="Proteomes" id="UP000594263"/>
    </source>
</evidence>
<reference evidence="5" key="1">
    <citation type="submission" date="2021-01" db="UniProtKB">
        <authorList>
            <consortium name="EnsemblPlants"/>
        </authorList>
    </citation>
    <scope>IDENTIFICATION</scope>
</reference>
<evidence type="ECO:0000256" key="1">
    <source>
        <dbReference type="ARBA" id="ARBA00007682"/>
    </source>
</evidence>
<feature type="compositionally biased region" description="Low complexity" evidence="4">
    <location>
        <begin position="182"/>
        <end position="200"/>
    </location>
</feature>
<evidence type="ECO:0000313" key="5">
    <source>
        <dbReference type="EnsemblPlants" id="Kaladp0032s0320.1.v1.1"/>
    </source>
</evidence>
<feature type="compositionally biased region" description="Polar residues" evidence="4">
    <location>
        <begin position="214"/>
        <end position="223"/>
    </location>
</feature>
<protein>
    <submittedName>
        <fullName evidence="5">Uncharacterized protein</fullName>
    </submittedName>
</protein>
<feature type="compositionally biased region" description="Polar residues" evidence="4">
    <location>
        <begin position="308"/>
        <end position="320"/>
    </location>
</feature>
<keyword evidence="3" id="KW-0804">Transcription</keyword>
<dbReference type="PANTHER" id="PTHR23326">
    <property type="entry name" value="CCR4 NOT-RELATED"/>
    <property type="match status" value="1"/>
</dbReference>
<feature type="compositionally biased region" description="Polar residues" evidence="4">
    <location>
        <begin position="253"/>
        <end position="262"/>
    </location>
</feature>
<organism evidence="5 6">
    <name type="scientific">Kalanchoe fedtschenkoi</name>
    <name type="common">Lavender scallops</name>
    <name type="synonym">South American air plant</name>
    <dbReference type="NCBI Taxonomy" id="63787"/>
    <lineage>
        <taxon>Eukaryota</taxon>
        <taxon>Viridiplantae</taxon>
        <taxon>Streptophyta</taxon>
        <taxon>Embryophyta</taxon>
        <taxon>Tracheophyta</taxon>
        <taxon>Spermatophyta</taxon>
        <taxon>Magnoliopsida</taxon>
        <taxon>eudicotyledons</taxon>
        <taxon>Gunneridae</taxon>
        <taxon>Pentapetalae</taxon>
        <taxon>Saxifragales</taxon>
        <taxon>Crassulaceae</taxon>
        <taxon>Kalanchoe</taxon>
    </lineage>
</organism>
<dbReference type="AlphaFoldDB" id="A0A7N0TDB5"/>
<feature type="region of interest" description="Disordered" evidence="4">
    <location>
        <begin position="244"/>
        <end position="320"/>
    </location>
</feature>
<comment type="similarity">
    <text evidence="1">Belongs to the CNOT2/3/5 family.</text>
</comment>
<sequence length="320" mass="32811">MLFLLIIPSTSLCMSLMVQQDKEFSMQNEDSPPLPSSASYSLGMHNVQSGSVNMANMGATSPSRNTMLSSISSSGIQPPSGNVTIGRSAASNVPIPRSQVPHGSSHGYSAATNRGVIGIPGRPGYSSNKNSVGGSIPGIIPTSTSAANWSSKLGLGVSPIQCNAGDRIHSSMGKMAGGGNIEGSISSSGGLSRPGLGSWSNTIGSGGVGSSSGQAQSKLPSEVLQQGTDRFTLSVSPVVISTSGNSYPDGAQQPLSQNSVTSMGMLGDVNNNERSIFDPKDFPLLSREALGRKGSLQKHGKSPIAQPDQDSSIQNEDFKG</sequence>
<evidence type="ECO:0000256" key="3">
    <source>
        <dbReference type="ARBA" id="ARBA00023163"/>
    </source>
</evidence>